<evidence type="ECO:0000313" key="2">
    <source>
        <dbReference type="Proteomes" id="UP000024635"/>
    </source>
</evidence>
<evidence type="ECO:0000313" key="1">
    <source>
        <dbReference type="EMBL" id="EYC16629.1"/>
    </source>
</evidence>
<keyword evidence="2" id="KW-1185">Reference proteome</keyword>
<dbReference type="Proteomes" id="UP000024635">
    <property type="component" value="Unassembled WGS sequence"/>
</dbReference>
<dbReference type="AlphaFoldDB" id="A0A016UMM2"/>
<accession>A0A016UMM2</accession>
<protein>
    <submittedName>
        <fullName evidence="1">Uncharacterized protein</fullName>
    </submittedName>
</protein>
<organism evidence="1 2">
    <name type="scientific">Ancylostoma ceylanicum</name>
    <dbReference type="NCBI Taxonomy" id="53326"/>
    <lineage>
        <taxon>Eukaryota</taxon>
        <taxon>Metazoa</taxon>
        <taxon>Ecdysozoa</taxon>
        <taxon>Nematoda</taxon>
        <taxon>Chromadorea</taxon>
        <taxon>Rhabditida</taxon>
        <taxon>Rhabditina</taxon>
        <taxon>Rhabditomorpha</taxon>
        <taxon>Strongyloidea</taxon>
        <taxon>Ancylostomatidae</taxon>
        <taxon>Ancylostomatinae</taxon>
        <taxon>Ancylostoma</taxon>
    </lineage>
</organism>
<proteinExistence type="predicted"/>
<sequence>MPIWVGAQRQSSDTAEFFIFIVWQRHGVALPLQTPQRRTSFNRNVNDILELHLIEWNCIAVAGCRNKPPGSATPAQRRGVAI</sequence>
<reference evidence="2" key="1">
    <citation type="journal article" date="2015" name="Nat. Genet.">
        <title>The genome and transcriptome of the zoonotic hookworm Ancylostoma ceylanicum identify infection-specific gene families.</title>
        <authorList>
            <person name="Schwarz E.M."/>
            <person name="Hu Y."/>
            <person name="Antoshechkin I."/>
            <person name="Miller M.M."/>
            <person name="Sternberg P.W."/>
            <person name="Aroian R.V."/>
        </authorList>
    </citation>
    <scope>NUCLEOTIDE SEQUENCE</scope>
    <source>
        <strain evidence="2">HY135</strain>
    </source>
</reference>
<name>A0A016UMM2_9BILA</name>
<comment type="caution">
    <text evidence="1">The sequence shown here is derived from an EMBL/GenBank/DDBJ whole genome shotgun (WGS) entry which is preliminary data.</text>
</comment>
<dbReference type="EMBL" id="JARK01001369">
    <property type="protein sequence ID" value="EYC16629.1"/>
    <property type="molecule type" value="Genomic_DNA"/>
</dbReference>
<gene>
    <name evidence="1" type="primary">Acey_s0033.g2756</name>
    <name evidence="1" type="ORF">Y032_0033g2756</name>
</gene>